<keyword evidence="6" id="KW-0378">Hydrolase</keyword>
<dbReference type="FunFam" id="3.40.390.10:FF:000076">
    <property type="entry name" value="membrane metallo-endopeptidase-like 1"/>
    <property type="match status" value="1"/>
</dbReference>
<dbReference type="InterPro" id="IPR000718">
    <property type="entry name" value="Peptidase_M13"/>
</dbReference>
<dbReference type="PANTHER" id="PTHR11733:SF238">
    <property type="entry name" value="FI07649P-RELATED"/>
    <property type="match status" value="1"/>
</dbReference>
<evidence type="ECO:0000256" key="1">
    <source>
        <dbReference type="ARBA" id="ARBA00001947"/>
    </source>
</evidence>
<dbReference type="STRING" id="37546.A0A1B0G6N9"/>
<evidence type="ECO:0008006" key="18">
    <source>
        <dbReference type="Google" id="ProtNLM"/>
    </source>
</evidence>
<dbReference type="InterPro" id="IPR042089">
    <property type="entry name" value="Peptidase_M13_dom_2"/>
</dbReference>
<evidence type="ECO:0000256" key="4">
    <source>
        <dbReference type="ARBA" id="ARBA00022670"/>
    </source>
</evidence>
<evidence type="ECO:0000256" key="7">
    <source>
        <dbReference type="ARBA" id="ARBA00022833"/>
    </source>
</evidence>
<feature type="domain" description="Peptidase M13 C-terminal" evidence="14">
    <location>
        <begin position="929"/>
        <end position="1137"/>
    </location>
</feature>
<evidence type="ECO:0000313" key="17">
    <source>
        <dbReference type="Proteomes" id="UP000092444"/>
    </source>
</evidence>
<feature type="compositionally biased region" description="Polar residues" evidence="12">
    <location>
        <begin position="492"/>
        <end position="506"/>
    </location>
</feature>
<evidence type="ECO:0000256" key="10">
    <source>
        <dbReference type="ARBA" id="ARBA00023157"/>
    </source>
</evidence>
<dbReference type="PhylomeDB" id="A0A1B0G6N9"/>
<keyword evidence="17" id="KW-1185">Reference proteome</keyword>
<dbReference type="GO" id="GO:0046872">
    <property type="term" value="F:metal ion binding"/>
    <property type="evidence" value="ECO:0007669"/>
    <property type="project" value="UniProtKB-KW"/>
</dbReference>
<evidence type="ECO:0000256" key="6">
    <source>
        <dbReference type="ARBA" id="ARBA00022801"/>
    </source>
</evidence>
<keyword evidence="13" id="KW-0812">Transmembrane</keyword>
<dbReference type="PANTHER" id="PTHR11733">
    <property type="entry name" value="ZINC METALLOPROTEASE FAMILY M13 NEPRILYSIN-RELATED"/>
    <property type="match status" value="1"/>
</dbReference>
<keyword evidence="11" id="KW-0325">Glycoprotein</keyword>
<dbReference type="Proteomes" id="UP000092444">
    <property type="component" value="Unassembled WGS sequence"/>
</dbReference>
<feature type="region of interest" description="Disordered" evidence="12">
    <location>
        <begin position="295"/>
        <end position="314"/>
    </location>
</feature>
<evidence type="ECO:0000313" key="16">
    <source>
        <dbReference type="EnsemblMetazoa" id="GMOY008983-PA"/>
    </source>
</evidence>
<sequence>KKKKKRIQLVSIESANSFHRPSNRNISKNAKTAGSLFFGKNKTNKNIYVIYVMADGVIKEPMNFCNQKQKTHIYPLVQVHNNSISYGSRSLAATQHQNQCNDYQRYNGIGSSKSKLGLGVNAQTGRLQWCPGLTCCKILIVLPVIMLPITLVLVLLMRMDGMLLALQLRQQKKFQQKLNQEPIFLDDYDGLVDDDTFQDILDEDLLISSEKERLEELERIRRCISFKFGLSETIDVEDRDIMRDARTSFLPRDTTAIPRECLENLSNSDHQFYTPEFFDIDEFLQSYARKRLRRDRTSQSDTDSVTEVTNDSSLHEEDVPYIESMSSLQSFWNEQGTKESIREAQARTMLKYMDTEIDPCQDFYKYACGNWEKHHPIPKDKAGFDTFEMLRENLDVVLKELLEQRPHDEPRTHLKKITHIGGNNYEPDDDIEADIVKSVNSDLNDELKKQKVRRHIVQKREILSRILLRHRRHNLRVATETTGTRRKRVETSIDSKASTSPQTGQVKTISHTIPHHRHHVPVKSGSHQKAYSNEKKNDAQAKARNLYQSCTNIKLLEKRGIQPLIELIHSLGGWPVLDANWNSQQFDWLNLTAQLRRYNNDILIVQWVGPDIKNSDENIIQFDQTNLGLPTREYYLQNVNAKYLHAYQRFTCDVMHKLGAPKVVALKAAADLIDFETRLASITAPAEKRLNVTKLYKRMTLSELRGIVPEIDWMRYLNILQDRNVNEQEQIVIYAIDYMKDLVNLLRETESTTIANYLMWRFIRHRINNVDDRFDDTKQTFYHALFGREESPSRWKVCISQVNTNMGMALGSMFVRRYFDENSKKDTLKMTHELQQAFREILKTTDWLDGNTKYLAELKVNAMSLKIGYPDFILNPDDLNEKYAGIEIDADKYFENTINVLLHTTKTEQSKLNEPVNKTTWQTAPAIVNAYYSRNKNQIMFPAGILQPPFYHRHFPRSLNFGGIGVVIGHELTHGFDDKGRLFDRNGSIHKWWSDSAIRGFDERARCIIAQYGNYTVGEVGIALNGESTQGENIADNGGIRQAFHAYKNWLDANPDAIGDERLPGLNMTGPQLFFLNFGQVWCGAMRPEAVRNKLNTAIHSPGRFRVIGTVSNSEDFSREFSCHVGSPMNPIHKCSVW</sequence>
<evidence type="ECO:0000256" key="11">
    <source>
        <dbReference type="ARBA" id="ARBA00023180"/>
    </source>
</evidence>
<dbReference type="Pfam" id="PF01431">
    <property type="entry name" value="Peptidase_M13"/>
    <property type="match status" value="1"/>
</dbReference>
<evidence type="ECO:0000256" key="9">
    <source>
        <dbReference type="ARBA" id="ARBA00023049"/>
    </source>
</evidence>
<dbReference type="EnsemblMetazoa" id="GMOY008983-RA">
    <property type="protein sequence ID" value="GMOY008983-PA"/>
    <property type="gene ID" value="GMOY008983"/>
</dbReference>
<keyword evidence="4" id="KW-0645">Protease</keyword>
<feature type="domain" description="Peptidase M13 N-terminal" evidence="15">
    <location>
        <begin position="529"/>
        <end position="870"/>
    </location>
</feature>
<dbReference type="CDD" id="cd08662">
    <property type="entry name" value="M13"/>
    <property type="match status" value="1"/>
</dbReference>
<dbReference type="Gene3D" id="1.10.1380.10">
    <property type="entry name" value="Neutral endopeptidase , domain2"/>
    <property type="match status" value="2"/>
</dbReference>
<accession>A0A1B0G6N9</accession>
<evidence type="ECO:0000256" key="8">
    <source>
        <dbReference type="ARBA" id="ARBA00022968"/>
    </source>
</evidence>
<evidence type="ECO:0000256" key="13">
    <source>
        <dbReference type="SAM" id="Phobius"/>
    </source>
</evidence>
<dbReference type="InterPro" id="IPR008753">
    <property type="entry name" value="Peptidase_M13_N"/>
</dbReference>
<dbReference type="AlphaFoldDB" id="A0A1B0G6N9"/>
<proteinExistence type="inferred from homology"/>
<dbReference type="GO" id="GO:0016485">
    <property type="term" value="P:protein processing"/>
    <property type="evidence" value="ECO:0007669"/>
    <property type="project" value="TreeGrafter"/>
</dbReference>
<keyword evidence="7" id="KW-0862">Zinc</keyword>
<evidence type="ECO:0000259" key="14">
    <source>
        <dbReference type="Pfam" id="PF01431"/>
    </source>
</evidence>
<evidence type="ECO:0000256" key="2">
    <source>
        <dbReference type="ARBA" id="ARBA00004401"/>
    </source>
</evidence>
<dbReference type="Pfam" id="PF05649">
    <property type="entry name" value="Peptidase_M13_N"/>
    <property type="match status" value="2"/>
</dbReference>
<dbReference type="PRINTS" id="PR00786">
    <property type="entry name" value="NEPRILYSIN"/>
</dbReference>
<dbReference type="InterPro" id="IPR024079">
    <property type="entry name" value="MetalloPept_cat_dom_sf"/>
</dbReference>
<reference evidence="16" key="1">
    <citation type="submission" date="2020-05" db="UniProtKB">
        <authorList>
            <consortium name="EnsemblMetazoa"/>
        </authorList>
    </citation>
    <scope>IDENTIFICATION</scope>
    <source>
        <strain evidence="16">Yale</strain>
    </source>
</reference>
<keyword evidence="8" id="KW-0735">Signal-anchor</keyword>
<keyword evidence="5" id="KW-0479">Metal-binding</keyword>
<dbReference type="InterPro" id="IPR018497">
    <property type="entry name" value="Peptidase_M13_C"/>
</dbReference>
<evidence type="ECO:0000256" key="3">
    <source>
        <dbReference type="ARBA" id="ARBA00007357"/>
    </source>
</evidence>
<evidence type="ECO:0000259" key="15">
    <source>
        <dbReference type="Pfam" id="PF05649"/>
    </source>
</evidence>
<keyword evidence="9" id="KW-0482">Metalloprotease</keyword>
<feature type="compositionally biased region" description="Polar residues" evidence="12">
    <location>
        <begin position="299"/>
        <end position="312"/>
    </location>
</feature>
<comment type="subcellular location">
    <subcellularLocation>
        <location evidence="2">Cell membrane</location>
        <topology evidence="2">Single-pass type II membrane protein</topology>
    </subcellularLocation>
</comment>
<feature type="domain" description="Peptidase M13 N-terminal" evidence="15">
    <location>
        <begin position="359"/>
        <end position="416"/>
    </location>
</feature>
<comment type="cofactor">
    <cofactor evidence="1">
        <name>Zn(2+)</name>
        <dbReference type="ChEBI" id="CHEBI:29105"/>
    </cofactor>
</comment>
<feature type="region of interest" description="Disordered" evidence="12">
    <location>
        <begin position="481"/>
        <end position="506"/>
    </location>
</feature>
<evidence type="ECO:0000256" key="5">
    <source>
        <dbReference type="ARBA" id="ARBA00022723"/>
    </source>
</evidence>
<dbReference type="SUPFAM" id="SSF55486">
    <property type="entry name" value="Metalloproteases ('zincins'), catalytic domain"/>
    <property type="match status" value="2"/>
</dbReference>
<feature type="transmembrane region" description="Helical" evidence="13">
    <location>
        <begin position="138"/>
        <end position="157"/>
    </location>
</feature>
<dbReference type="VEuPathDB" id="VectorBase:GMOY008983"/>
<dbReference type="GO" id="GO:0005886">
    <property type="term" value="C:plasma membrane"/>
    <property type="evidence" value="ECO:0007669"/>
    <property type="project" value="UniProtKB-SubCell"/>
</dbReference>
<organism evidence="16 17">
    <name type="scientific">Glossina morsitans morsitans</name>
    <name type="common">Savannah tsetse fly</name>
    <dbReference type="NCBI Taxonomy" id="37546"/>
    <lineage>
        <taxon>Eukaryota</taxon>
        <taxon>Metazoa</taxon>
        <taxon>Ecdysozoa</taxon>
        <taxon>Arthropoda</taxon>
        <taxon>Hexapoda</taxon>
        <taxon>Insecta</taxon>
        <taxon>Pterygota</taxon>
        <taxon>Neoptera</taxon>
        <taxon>Endopterygota</taxon>
        <taxon>Diptera</taxon>
        <taxon>Brachycera</taxon>
        <taxon>Muscomorpha</taxon>
        <taxon>Hippoboscoidea</taxon>
        <taxon>Glossinidae</taxon>
        <taxon>Glossina</taxon>
    </lineage>
</organism>
<dbReference type="EMBL" id="CCAG010016535">
    <property type="status" value="NOT_ANNOTATED_CDS"/>
    <property type="molecule type" value="Genomic_DNA"/>
</dbReference>
<dbReference type="GO" id="GO:0004222">
    <property type="term" value="F:metalloendopeptidase activity"/>
    <property type="evidence" value="ECO:0007669"/>
    <property type="project" value="InterPro"/>
</dbReference>
<evidence type="ECO:0000256" key="12">
    <source>
        <dbReference type="SAM" id="MobiDB-lite"/>
    </source>
</evidence>
<comment type="similarity">
    <text evidence="3">Belongs to the peptidase M13 family.</text>
</comment>
<dbReference type="Gene3D" id="3.40.390.10">
    <property type="entry name" value="Collagenase (Catalytic Domain)"/>
    <property type="match status" value="2"/>
</dbReference>
<dbReference type="PROSITE" id="PS51885">
    <property type="entry name" value="NEPRILYSIN"/>
    <property type="match status" value="1"/>
</dbReference>
<name>A0A1B0G6N9_GLOMM</name>
<protein>
    <recommendedName>
        <fullName evidence="18">M13 family peptidase</fullName>
    </recommendedName>
</protein>
<keyword evidence="13" id="KW-1133">Transmembrane helix</keyword>
<keyword evidence="10" id="KW-1015">Disulfide bond</keyword>
<keyword evidence="13" id="KW-0472">Membrane</keyword>